<dbReference type="Proteomes" id="UP000060630">
    <property type="component" value="Unassembled WGS sequence"/>
</dbReference>
<evidence type="ECO:0000313" key="2">
    <source>
        <dbReference type="EMBL" id="KWA84307.1"/>
    </source>
</evidence>
<evidence type="ECO:0000256" key="1">
    <source>
        <dbReference type="SAM" id="MobiDB-lite"/>
    </source>
</evidence>
<name>A0A106QDP0_9BURK</name>
<reference evidence="2 3" key="1">
    <citation type="submission" date="2015-11" db="EMBL/GenBank/DDBJ databases">
        <title>Expanding the genomic diversity of Burkholderia species for the development of highly accurate diagnostics.</title>
        <authorList>
            <person name="Sahl J."/>
            <person name="Keim P."/>
            <person name="Wagner D."/>
        </authorList>
    </citation>
    <scope>NUCLEOTIDE SEQUENCE [LARGE SCALE GENOMIC DNA]</scope>
    <source>
        <strain evidence="2 3">MSMB2087WGS</strain>
    </source>
</reference>
<proteinExistence type="predicted"/>
<comment type="caution">
    <text evidence="2">The sequence shown here is derived from an EMBL/GenBank/DDBJ whole genome shotgun (WGS) entry which is preliminary data.</text>
</comment>
<dbReference type="RefSeq" id="WP_060192705.1">
    <property type="nucleotide sequence ID" value="NZ_LPHD01000049.1"/>
</dbReference>
<evidence type="ECO:0000313" key="3">
    <source>
        <dbReference type="Proteomes" id="UP000060630"/>
    </source>
</evidence>
<protein>
    <submittedName>
        <fullName evidence="2">Uncharacterized protein</fullName>
    </submittedName>
</protein>
<organism evidence="2 3">
    <name type="scientific">Burkholderia ubonensis</name>
    <dbReference type="NCBI Taxonomy" id="101571"/>
    <lineage>
        <taxon>Bacteria</taxon>
        <taxon>Pseudomonadati</taxon>
        <taxon>Pseudomonadota</taxon>
        <taxon>Betaproteobacteria</taxon>
        <taxon>Burkholderiales</taxon>
        <taxon>Burkholderiaceae</taxon>
        <taxon>Burkholderia</taxon>
        <taxon>Burkholderia cepacia complex</taxon>
    </lineage>
</organism>
<accession>A0A106QDP0</accession>
<sequence length="350" mass="37121">MSIKATIIGDAAPETGSQLAPTRLDGLGAGGTEHAHPAPAIRPTVFKPTAMPGAVPVEQAGTPAQPTAIKPTTLPFTAPAHTPAVATAPAEHIHASTLPGTQRKPLEIAYETLALRFPGTAPKLLERARAVLAGVSPKAMDTAAWLAYGVQAQEELAALVKQRLALMESPATRGVSQHLARLHTLLREVLDAMDGGFLKKSVAKVWDSVAPEVRQLEGLLSKAGPALLGVLADMESLSNKNMDVGEVLQAHALAAEYLIDLLEAQVGQLLVTRLTALSTSQALVLEQVQTLTLDKERVQELMTLVQDGVLLQLPSVYSQLAGLSAKPSDTQRFMAAEKLNEIVQFIQRKL</sequence>
<dbReference type="EMBL" id="LPHD01000049">
    <property type="protein sequence ID" value="KWA84307.1"/>
    <property type="molecule type" value="Genomic_DNA"/>
</dbReference>
<gene>
    <name evidence="2" type="ORF">WL29_23405</name>
</gene>
<dbReference type="AlphaFoldDB" id="A0A106QDP0"/>
<feature type="region of interest" description="Disordered" evidence="1">
    <location>
        <begin position="1"/>
        <end position="39"/>
    </location>
</feature>